<keyword evidence="1" id="KW-1133">Transmembrane helix</keyword>
<accession>A0A6C0IJU5</accession>
<dbReference type="AlphaFoldDB" id="A0A6C0IJU5"/>
<feature type="transmembrane region" description="Helical" evidence="1">
    <location>
        <begin position="71"/>
        <end position="95"/>
    </location>
</feature>
<evidence type="ECO:0000256" key="1">
    <source>
        <dbReference type="SAM" id="Phobius"/>
    </source>
</evidence>
<protein>
    <submittedName>
        <fullName evidence="2">Uncharacterized protein</fullName>
    </submittedName>
</protein>
<sequence>MNGRLIRKLPVDLRRYIYSYIPLDNCIICSGIIANYNNTIKNLVCSPYCLLVFNGNSISNMAFYRITIPIFNFYVTCSYFYANVFIFLLLFPFFISYNLCAFYSLTAVTQLLSWVWIMCW</sequence>
<evidence type="ECO:0000313" key="2">
    <source>
        <dbReference type="EMBL" id="QHT93438.1"/>
    </source>
</evidence>
<keyword evidence="1" id="KW-0812">Transmembrane</keyword>
<keyword evidence="1" id="KW-0472">Membrane</keyword>
<dbReference type="EMBL" id="MN740207">
    <property type="protein sequence ID" value="QHT93438.1"/>
    <property type="molecule type" value="Genomic_DNA"/>
</dbReference>
<feature type="transmembrane region" description="Helical" evidence="1">
    <location>
        <begin position="101"/>
        <end position="119"/>
    </location>
</feature>
<reference evidence="2" key="1">
    <citation type="journal article" date="2020" name="Nature">
        <title>Giant virus diversity and host interactions through global metagenomics.</title>
        <authorList>
            <person name="Schulz F."/>
            <person name="Roux S."/>
            <person name="Paez-Espino D."/>
            <person name="Jungbluth S."/>
            <person name="Walsh D.A."/>
            <person name="Denef V.J."/>
            <person name="McMahon K.D."/>
            <person name="Konstantinidis K.T."/>
            <person name="Eloe-Fadrosh E.A."/>
            <person name="Kyrpides N.C."/>
            <person name="Woyke T."/>
        </authorList>
    </citation>
    <scope>NUCLEOTIDE SEQUENCE</scope>
    <source>
        <strain evidence="2">GVMAG-M-3300024252-29</strain>
    </source>
</reference>
<name>A0A6C0IJU5_9ZZZZ</name>
<proteinExistence type="predicted"/>
<organism evidence="2">
    <name type="scientific">viral metagenome</name>
    <dbReference type="NCBI Taxonomy" id="1070528"/>
    <lineage>
        <taxon>unclassified sequences</taxon>
        <taxon>metagenomes</taxon>
        <taxon>organismal metagenomes</taxon>
    </lineage>
</organism>